<name>A0A199W0A4_ANACO</name>
<dbReference type="Pfam" id="PF00078">
    <property type="entry name" value="RVT_1"/>
    <property type="match status" value="1"/>
</dbReference>
<sequence length="752" mass="86937">TASTVFVICDSSVPYDGRRWIGINSVWIRVEAGHRVWLSKEDFFNKVPIWWNEVANKESAILTLTAKLRHCRVRMKEWCKTNFHSIDNAIKCLQAEIQRIDQFEERNILTQDLRDKRVDLLSQLQIILKEEEILWKTRAKQHWLKEGDNNTKFFHAVANGRKRSNTIEFIEDDTGRQISNDVHMRAHFFQSFKRLFGQEEDDPTSIGDWGDLYSEDTLDNPGAFTTPFTMEEVKKATFQLGGKKAPGPDGFPLIFFQHFWETVKENIFNIFLDLQNNVLLTTSTDYAYVCLIPKKEGASKVEHFRPISLINGIQKIISKVLANRLAAILPTIISPAHIKVDFEKAYDNVRWNFLHSRDMVVMDRTMYLQRQNRCIGKRNADNVGDPLSPYLFILVADCLARITEAATKNNLIQGIGPSANCQTVLLQYADDTLFFSEPKKGAMRNLLFIWKIFEWASGLKINTNKTELVYFGPNVSRASRLADILGCRVGKLPFRYLGLTLHTRTLRKEDWVPIINRMQARIEGWKAKLLSHGGRLTLVNSVLSNLPLFYFSIFKAPQWVLNRIEGLRRAFFWKGNMEATNTALLTKWWWRFFKEPNQLWGRKEPSDPTPSEVFRCGVSYVLGNGKNIRLWSDIWIEETPLSTRFPGIHSSVVNKEATMAFYNQIPYCEYKQRRPPAEDDIGESEVGGVRRIWAELGIIHNAELRAKSLTRLAAIWIFREGSLNAIRALERVTSLITDWTEFSTLEPEVESR</sequence>
<comment type="caution">
    <text evidence="2">The sequence shown here is derived from an EMBL/GenBank/DDBJ whole genome shotgun (WGS) entry which is preliminary data.</text>
</comment>
<protein>
    <submittedName>
        <fullName evidence="2">LINE-1 retrotransposable element ORF2 protein</fullName>
    </submittedName>
</protein>
<reference evidence="2 3" key="1">
    <citation type="journal article" date="2016" name="DNA Res.">
        <title>The draft genome of MD-2 pineapple using hybrid error correction of long reads.</title>
        <authorList>
            <person name="Redwan R.M."/>
            <person name="Saidin A."/>
            <person name="Kumar S.V."/>
        </authorList>
    </citation>
    <scope>NUCLEOTIDE SEQUENCE [LARGE SCALE GENOMIC DNA]</scope>
    <source>
        <strain evidence="3">cv. MD2</strain>
        <tissue evidence="2">Leaf</tissue>
    </source>
</reference>
<feature type="domain" description="Reverse transcriptase" evidence="1">
    <location>
        <begin position="273"/>
        <end position="501"/>
    </location>
</feature>
<dbReference type="AlphaFoldDB" id="A0A199W0A4"/>
<feature type="non-terminal residue" evidence="2">
    <location>
        <position position="1"/>
    </location>
</feature>
<dbReference type="PROSITE" id="PS50878">
    <property type="entry name" value="RT_POL"/>
    <property type="match status" value="1"/>
</dbReference>
<organism evidence="2 3">
    <name type="scientific">Ananas comosus</name>
    <name type="common">Pineapple</name>
    <name type="synonym">Ananas ananas</name>
    <dbReference type="NCBI Taxonomy" id="4615"/>
    <lineage>
        <taxon>Eukaryota</taxon>
        <taxon>Viridiplantae</taxon>
        <taxon>Streptophyta</taxon>
        <taxon>Embryophyta</taxon>
        <taxon>Tracheophyta</taxon>
        <taxon>Spermatophyta</taxon>
        <taxon>Magnoliopsida</taxon>
        <taxon>Liliopsida</taxon>
        <taxon>Poales</taxon>
        <taxon>Bromeliaceae</taxon>
        <taxon>Bromelioideae</taxon>
        <taxon>Ananas</taxon>
    </lineage>
</organism>
<dbReference type="PANTHER" id="PTHR33116">
    <property type="entry name" value="REVERSE TRANSCRIPTASE ZINC-BINDING DOMAIN-CONTAINING PROTEIN-RELATED-RELATED"/>
    <property type="match status" value="1"/>
</dbReference>
<accession>A0A199W0A4</accession>
<evidence type="ECO:0000259" key="1">
    <source>
        <dbReference type="PROSITE" id="PS50878"/>
    </source>
</evidence>
<dbReference type="Proteomes" id="UP000092600">
    <property type="component" value="Unassembled WGS sequence"/>
</dbReference>
<dbReference type="CDD" id="cd01650">
    <property type="entry name" value="RT_nLTR_like"/>
    <property type="match status" value="1"/>
</dbReference>
<gene>
    <name evidence="2" type="ORF">ACMD2_14548</name>
</gene>
<dbReference type="InterPro" id="IPR000477">
    <property type="entry name" value="RT_dom"/>
</dbReference>
<dbReference type="PANTHER" id="PTHR33116:SF78">
    <property type="entry name" value="OS12G0587133 PROTEIN"/>
    <property type="match status" value="1"/>
</dbReference>
<dbReference type="EMBL" id="LSRQ01000452">
    <property type="protein sequence ID" value="OAY82668.1"/>
    <property type="molecule type" value="Genomic_DNA"/>
</dbReference>
<evidence type="ECO:0000313" key="3">
    <source>
        <dbReference type="Proteomes" id="UP000092600"/>
    </source>
</evidence>
<dbReference type="STRING" id="4615.A0A199W0A4"/>
<proteinExistence type="predicted"/>
<evidence type="ECO:0000313" key="2">
    <source>
        <dbReference type="EMBL" id="OAY82668.1"/>
    </source>
</evidence>